<organism evidence="8 9">
    <name type="scientific">Frankliniella fusca</name>
    <dbReference type="NCBI Taxonomy" id="407009"/>
    <lineage>
        <taxon>Eukaryota</taxon>
        <taxon>Metazoa</taxon>
        <taxon>Ecdysozoa</taxon>
        <taxon>Arthropoda</taxon>
        <taxon>Hexapoda</taxon>
        <taxon>Insecta</taxon>
        <taxon>Pterygota</taxon>
        <taxon>Neoptera</taxon>
        <taxon>Paraneoptera</taxon>
        <taxon>Thysanoptera</taxon>
        <taxon>Terebrantia</taxon>
        <taxon>Thripoidea</taxon>
        <taxon>Thripidae</taxon>
        <taxon>Frankliniella</taxon>
    </lineage>
</organism>
<dbReference type="PANTHER" id="PTHR11511">
    <property type="entry name" value="LARVAL STORAGE PROTEIN/PHENOLOXIDASE"/>
    <property type="match status" value="1"/>
</dbReference>
<dbReference type="PANTHER" id="PTHR11511:SF4">
    <property type="entry name" value="PHENOLOXIDASE 2-RELATED"/>
    <property type="match status" value="1"/>
</dbReference>
<evidence type="ECO:0000259" key="7">
    <source>
        <dbReference type="Pfam" id="PF00372"/>
    </source>
</evidence>
<dbReference type="GO" id="GO:0006582">
    <property type="term" value="P:melanin metabolic process"/>
    <property type="evidence" value="ECO:0007669"/>
    <property type="project" value="UniProtKB-ARBA"/>
</dbReference>
<dbReference type="InterPro" id="IPR000896">
    <property type="entry name" value="Hemocyanin/hexamerin_mid_dom"/>
</dbReference>
<gene>
    <name evidence="8" type="ORF">KUF71_007654</name>
</gene>
<evidence type="ECO:0000256" key="1">
    <source>
        <dbReference type="ARBA" id="ARBA00001973"/>
    </source>
</evidence>
<dbReference type="GO" id="GO:0004503">
    <property type="term" value="F:tyrosinase activity"/>
    <property type="evidence" value="ECO:0007669"/>
    <property type="project" value="UniProtKB-ARBA"/>
</dbReference>
<dbReference type="Pfam" id="PF00372">
    <property type="entry name" value="Hemocyanin_M"/>
    <property type="match status" value="1"/>
</dbReference>
<dbReference type="InterPro" id="IPR013788">
    <property type="entry name" value="Hemocyanin/hexamerin"/>
</dbReference>
<dbReference type="InterPro" id="IPR008922">
    <property type="entry name" value="Di-copper_centre_dom_sf"/>
</dbReference>
<reference evidence="8" key="2">
    <citation type="journal article" date="2023" name="BMC Genomics">
        <title>Pest status, molecular evolution, and epigenetic factors derived from the genome assembly of Frankliniella fusca, a thysanopteran phytovirus vector.</title>
        <authorList>
            <person name="Catto M.A."/>
            <person name="Labadie P.E."/>
            <person name="Jacobson A.L."/>
            <person name="Kennedy G.G."/>
            <person name="Srinivasan R."/>
            <person name="Hunt B.G."/>
        </authorList>
    </citation>
    <scope>NUCLEOTIDE SEQUENCE</scope>
    <source>
        <strain evidence="8">PL_HMW_Pooled</strain>
    </source>
</reference>
<evidence type="ECO:0000256" key="6">
    <source>
        <dbReference type="ARBA" id="ARBA00023033"/>
    </source>
</evidence>
<evidence type="ECO:0000256" key="3">
    <source>
        <dbReference type="ARBA" id="ARBA00022723"/>
    </source>
</evidence>
<dbReference type="GO" id="GO:0046872">
    <property type="term" value="F:metal ion binding"/>
    <property type="evidence" value="ECO:0007669"/>
    <property type="project" value="UniProtKB-KW"/>
</dbReference>
<keyword evidence="5" id="KW-0186">Copper</keyword>
<keyword evidence="4" id="KW-0560">Oxidoreductase</keyword>
<comment type="similarity">
    <text evidence="2">Belongs to the tyrosinase family.</text>
</comment>
<dbReference type="Gene3D" id="1.10.1280.10">
    <property type="entry name" value="Di-copper center containing domain from catechol oxidase"/>
    <property type="match status" value="1"/>
</dbReference>
<name>A0AAE1HBB1_9NEOP</name>
<accession>A0AAE1HBB1</accession>
<reference evidence="8" key="1">
    <citation type="submission" date="2021-07" db="EMBL/GenBank/DDBJ databases">
        <authorList>
            <person name="Catto M.A."/>
            <person name="Jacobson A."/>
            <person name="Kennedy G."/>
            <person name="Labadie P."/>
            <person name="Hunt B.G."/>
            <person name="Srinivasan R."/>
        </authorList>
    </citation>
    <scope>NUCLEOTIDE SEQUENCE</scope>
    <source>
        <strain evidence="8">PL_HMW_Pooled</strain>
        <tissue evidence="8">Head</tissue>
    </source>
</reference>
<feature type="domain" description="Hemocyanin middle" evidence="7">
    <location>
        <begin position="34"/>
        <end position="91"/>
    </location>
</feature>
<dbReference type="EMBL" id="JAHWGI010000908">
    <property type="protein sequence ID" value="KAK3918237.1"/>
    <property type="molecule type" value="Genomic_DNA"/>
</dbReference>
<evidence type="ECO:0000256" key="4">
    <source>
        <dbReference type="ARBA" id="ARBA00023002"/>
    </source>
</evidence>
<evidence type="ECO:0000256" key="2">
    <source>
        <dbReference type="ARBA" id="ARBA00009928"/>
    </source>
</evidence>
<protein>
    <submittedName>
        <fullName evidence="8">Phenoloxidase 1</fullName>
    </submittedName>
</protein>
<dbReference type="SUPFAM" id="SSF48056">
    <property type="entry name" value="Di-copper centre-containing domain"/>
    <property type="match status" value="1"/>
</dbReference>
<comment type="caution">
    <text evidence="8">The sequence shown here is derived from an EMBL/GenBank/DDBJ whole genome shotgun (WGS) entry which is preliminary data.</text>
</comment>
<keyword evidence="9" id="KW-1185">Reference proteome</keyword>
<evidence type="ECO:0000256" key="5">
    <source>
        <dbReference type="ARBA" id="ARBA00023008"/>
    </source>
</evidence>
<proteinExistence type="inferred from homology"/>
<sequence length="118" mass="13799">MKKTEKEKHACACKALTFCSAAFPELRSSIRHEKRFLSRYNFERFCNGLQRVKRLLNFREPIVEGYFPKLDSLVSSRNWPARPSNIKLSFYSCGFMRSSWNQTVGDDLLYDTQSTPFA</sequence>
<keyword evidence="3" id="KW-0479">Metal-binding</keyword>
<dbReference type="Proteomes" id="UP001219518">
    <property type="component" value="Unassembled WGS sequence"/>
</dbReference>
<comment type="cofactor">
    <cofactor evidence="1">
        <name>Cu(2+)</name>
        <dbReference type="ChEBI" id="CHEBI:29036"/>
    </cofactor>
</comment>
<keyword evidence="6" id="KW-0503">Monooxygenase</keyword>
<evidence type="ECO:0000313" key="8">
    <source>
        <dbReference type="EMBL" id="KAK3918237.1"/>
    </source>
</evidence>
<dbReference type="AlphaFoldDB" id="A0AAE1HBB1"/>
<evidence type="ECO:0000313" key="9">
    <source>
        <dbReference type="Proteomes" id="UP001219518"/>
    </source>
</evidence>